<dbReference type="Proteomes" id="UP000291422">
    <property type="component" value="Unassembled WGS sequence"/>
</dbReference>
<dbReference type="Gene3D" id="3.30.9.10">
    <property type="entry name" value="D-Amino Acid Oxidase, subunit A, domain 2"/>
    <property type="match status" value="1"/>
</dbReference>
<dbReference type="SUPFAM" id="SSF51905">
    <property type="entry name" value="FAD/NAD(P)-binding domain"/>
    <property type="match status" value="1"/>
</dbReference>
<dbReference type="EMBL" id="PDXD01000001">
    <property type="protein sequence ID" value="RYN84643.1"/>
    <property type="molecule type" value="Genomic_DNA"/>
</dbReference>
<dbReference type="InterPro" id="IPR006076">
    <property type="entry name" value="FAD-dep_OxRdtase"/>
</dbReference>
<evidence type="ECO:0000313" key="5">
    <source>
        <dbReference type="Proteomes" id="UP000077248"/>
    </source>
</evidence>
<evidence type="ECO:0000259" key="2">
    <source>
        <dbReference type="Pfam" id="PF01266"/>
    </source>
</evidence>
<reference evidence="3 5" key="1">
    <citation type="submission" date="2016-05" db="EMBL/GenBank/DDBJ databases">
        <title>Comparative analysis of secretome profiles of manganese(II)-oxidizing ascomycete fungi.</title>
        <authorList>
            <consortium name="DOE Joint Genome Institute"/>
            <person name="Zeiner C.A."/>
            <person name="Purvine S.O."/>
            <person name="Zink E.M."/>
            <person name="Wu S."/>
            <person name="Pasa-Tolic L."/>
            <person name="Chaput D.L."/>
            <person name="Haridas S."/>
            <person name="Grigoriev I.V."/>
            <person name="Santelli C.M."/>
            <person name="Hansel C.M."/>
        </authorList>
    </citation>
    <scope>NUCLEOTIDE SEQUENCE [LARGE SCALE GENOMIC DNA]</scope>
    <source>
        <strain evidence="3 5">SRC1lrK2f</strain>
    </source>
</reference>
<dbReference type="EMBL" id="KV441475">
    <property type="protein sequence ID" value="OAG22254.1"/>
    <property type="molecule type" value="Genomic_DNA"/>
</dbReference>
<dbReference type="STRING" id="5599.A0A177DQZ5"/>
<dbReference type="OMA" id="SCCNAGP"/>
<dbReference type="GeneID" id="29118802"/>
<dbReference type="Gene3D" id="3.50.50.60">
    <property type="entry name" value="FAD/NAD(P)-binding domain"/>
    <property type="match status" value="1"/>
</dbReference>
<feature type="domain" description="FAD dependent oxidoreductase" evidence="2">
    <location>
        <begin position="37"/>
        <end position="416"/>
    </location>
</feature>
<evidence type="ECO:0000256" key="1">
    <source>
        <dbReference type="SAM" id="MobiDB-lite"/>
    </source>
</evidence>
<organism evidence="3 5">
    <name type="scientific">Alternaria alternata</name>
    <name type="common">Alternaria rot fungus</name>
    <name type="synonym">Torula alternata</name>
    <dbReference type="NCBI Taxonomy" id="5599"/>
    <lineage>
        <taxon>Eukaryota</taxon>
        <taxon>Fungi</taxon>
        <taxon>Dikarya</taxon>
        <taxon>Ascomycota</taxon>
        <taxon>Pezizomycotina</taxon>
        <taxon>Dothideomycetes</taxon>
        <taxon>Pleosporomycetidae</taxon>
        <taxon>Pleosporales</taxon>
        <taxon>Pleosporineae</taxon>
        <taxon>Pleosporaceae</taxon>
        <taxon>Alternaria</taxon>
        <taxon>Alternaria sect. Alternaria</taxon>
        <taxon>Alternaria alternata complex</taxon>
    </lineage>
</organism>
<dbReference type="InterPro" id="IPR036188">
    <property type="entry name" value="FAD/NAD-bd_sf"/>
</dbReference>
<accession>A0A177DQZ5</accession>
<feature type="compositionally biased region" description="Polar residues" evidence="1">
    <location>
        <begin position="1"/>
        <end position="26"/>
    </location>
</feature>
<dbReference type="RefSeq" id="XP_018387675.1">
    <property type="nucleotide sequence ID" value="XM_018533208.1"/>
</dbReference>
<dbReference type="GO" id="GO:0005737">
    <property type="term" value="C:cytoplasm"/>
    <property type="evidence" value="ECO:0007669"/>
    <property type="project" value="TreeGrafter"/>
</dbReference>
<dbReference type="KEGG" id="aalt:CC77DRAFT_793474"/>
<proteinExistence type="predicted"/>
<dbReference type="Pfam" id="PF01266">
    <property type="entry name" value="DAO"/>
    <property type="match status" value="1"/>
</dbReference>
<evidence type="ECO:0000313" key="3">
    <source>
        <dbReference type="EMBL" id="OAG22254.1"/>
    </source>
</evidence>
<evidence type="ECO:0000313" key="4">
    <source>
        <dbReference type="EMBL" id="RYN84643.1"/>
    </source>
</evidence>
<keyword evidence="5" id="KW-1185">Reference proteome</keyword>
<dbReference type="Proteomes" id="UP000077248">
    <property type="component" value="Unassembled WGS sequence"/>
</dbReference>
<reference evidence="6" key="2">
    <citation type="journal article" date="2019" name="bioRxiv">
        <title>Genomics, evolutionary history and diagnostics of the Alternaria alternata species group including apple and Asian pear pathotypes.</title>
        <authorList>
            <person name="Armitage A.D."/>
            <person name="Cockerton H.M."/>
            <person name="Sreenivasaprasad S."/>
            <person name="Woodhall J.W."/>
            <person name="Lane C.R."/>
            <person name="Harrison R.J."/>
            <person name="Clarkson J.P."/>
        </authorList>
    </citation>
    <scope>NUCLEOTIDE SEQUENCE [LARGE SCALE GENOMIC DNA]</scope>
    <source>
        <strain evidence="6">FERA 1177</strain>
    </source>
</reference>
<gene>
    <name evidence="4" type="ORF">AA0117_g377</name>
    <name evidence="3" type="ORF">CC77DRAFT_793474</name>
</gene>
<reference evidence="4" key="3">
    <citation type="journal article" date="2019" name="J. ISSAAS">
        <title>Genomics, evolutionary history and diagnostics of the Alternaria alternata species group including apple and Asian pear pathotypes.</title>
        <authorList>
            <person name="Armitage A.D."/>
            <person name="Cockerton H.M."/>
            <person name="Sreenivasaprasad S."/>
            <person name="Woodhall J."/>
            <person name="Lane C."/>
            <person name="Harrison R.J."/>
            <person name="Clarkson J.P."/>
        </authorList>
    </citation>
    <scope>NUCLEOTIDE SEQUENCE</scope>
    <source>
        <strain evidence="4">FERA 1177</strain>
    </source>
</reference>
<dbReference type="PANTHER" id="PTHR13847:SF279">
    <property type="entry name" value="FAD DEPENDENT OXIDOREDUCTASE DOMAIN-CONTAINING PROTEIN-RELATED"/>
    <property type="match status" value="1"/>
</dbReference>
<protein>
    <submittedName>
        <fullName evidence="3">FAD dependent oxidoreductase</fullName>
    </submittedName>
</protein>
<name>A0A177DQZ5_ALTAL</name>
<dbReference type="PANTHER" id="PTHR13847">
    <property type="entry name" value="SARCOSINE DEHYDROGENASE-RELATED"/>
    <property type="match status" value="1"/>
</dbReference>
<dbReference type="AlphaFoldDB" id="A0A177DQZ5"/>
<evidence type="ECO:0000313" key="6">
    <source>
        <dbReference type="Proteomes" id="UP000291422"/>
    </source>
</evidence>
<sequence length="464" mass="51849">MATDRTPVSNPVQSFWTSESDPNDNLRTTDDLPSEADIVIIGAGFAGVATAYHILTSSSPVASPSVLILDTRKICSGATGRNGGHVKPDLYFNVSKYVSMYGTSAAAEVASFEAANVSAVKDLVETEGLDCDFHLTRAIDVYLDAEHARQTIEAWKKLRREKTIDLRDVAYIPEKDVERISGVKGAHCAFSFTAAHVWPRKMVHQLLAKLLEQDYNLNVQANTPVTSVSDVIDETGRWTIQTLRGAIKARKVVHATNGYTSQVLPEYARGITPIRGVCSHIDSPLKRQTPHLNNTYAIRFDSRNYDYLIPRTDGSIIVGGARQRFWHKPERWFNTVRDNELVDEASSYFDGYMQRYFSGWENTQAETKKVWTGIMGYSADFMPHIGSVPGKPHQFIIAGFNGHGMPQILLSSKGLAAIVRDGVPFEQTGLPRLFETTKERIERRDSPLEDSFRPLWEEHAKSKL</sequence>
<dbReference type="VEuPathDB" id="FungiDB:CC77DRAFT_793474"/>
<feature type="region of interest" description="Disordered" evidence="1">
    <location>
        <begin position="1"/>
        <end position="30"/>
    </location>
</feature>